<dbReference type="GO" id="GO:0046872">
    <property type="term" value="F:metal ion binding"/>
    <property type="evidence" value="ECO:0007669"/>
    <property type="project" value="UniProtKB-KW"/>
</dbReference>
<dbReference type="GO" id="GO:0009117">
    <property type="term" value="P:nucleotide metabolic process"/>
    <property type="evidence" value="ECO:0007669"/>
    <property type="project" value="UniProtKB-KW"/>
</dbReference>
<evidence type="ECO:0000259" key="9">
    <source>
        <dbReference type="Pfam" id="PF07766"/>
    </source>
</evidence>
<dbReference type="Gene3D" id="3.20.20.140">
    <property type="entry name" value="Metal-dependent hydrolases"/>
    <property type="match status" value="1"/>
</dbReference>
<feature type="domain" description="Letm1 RBD" evidence="9">
    <location>
        <begin position="459"/>
        <end position="565"/>
    </location>
</feature>
<dbReference type="GO" id="GO:0046103">
    <property type="term" value="P:inosine biosynthetic process"/>
    <property type="evidence" value="ECO:0007669"/>
    <property type="project" value="TreeGrafter"/>
</dbReference>
<feature type="domain" description="Adenosine deaminase" evidence="8">
    <location>
        <begin position="12"/>
        <end position="290"/>
    </location>
</feature>
<dbReference type="Pfam" id="PF07766">
    <property type="entry name" value="LETM1_RBD"/>
    <property type="match status" value="1"/>
</dbReference>
<evidence type="ECO:0000256" key="5">
    <source>
        <dbReference type="ARBA" id="ARBA00022833"/>
    </source>
</evidence>
<dbReference type="Proteomes" id="UP000663874">
    <property type="component" value="Unassembled WGS sequence"/>
</dbReference>
<dbReference type="PANTHER" id="PTHR11409">
    <property type="entry name" value="ADENOSINE DEAMINASE"/>
    <property type="match status" value="1"/>
</dbReference>
<comment type="cofactor">
    <cofactor evidence="1">
        <name>Zn(2+)</name>
        <dbReference type="ChEBI" id="CHEBI:29105"/>
    </cofactor>
</comment>
<keyword evidence="5" id="KW-0862">Zinc</keyword>
<evidence type="ECO:0000259" key="8">
    <source>
        <dbReference type="Pfam" id="PF00962"/>
    </source>
</evidence>
<comment type="catalytic activity">
    <reaction evidence="7">
        <text>N(6)-methyl-AMP + H2O + H(+) = IMP + methylamine</text>
        <dbReference type="Rhea" id="RHEA:16001"/>
        <dbReference type="ChEBI" id="CHEBI:15377"/>
        <dbReference type="ChEBI" id="CHEBI:15378"/>
        <dbReference type="ChEBI" id="CHEBI:58053"/>
        <dbReference type="ChEBI" id="CHEBI:59338"/>
        <dbReference type="ChEBI" id="CHEBI:144842"/>
    </reaction>
    <physiologicalReaction direction="left-to-right" evidence="7">
        <dbReference type="Rhea" id="RHEA:16002"/>
    </physiologicalReaction>
</comment>
<evidence type="ECO:0000256" key="2">
    <source>
        <dbReference type="ARBA" id="ARBA00006676"/>
    </source>
</evidence>
<comment type="caution">
    <text evidence="10">The sequence shown here is derived from an EMBL/GenBank/DDBJ whole genome shotgun (WGS) entry which is preliminary data.</text>
</comment>
<dbReference type="InterPro" id="IPR006330">
    <property type="entry name" value="Ado/ade_deaminase"/>
</dbReference>
<dbReference type="GO" id="GO:0006154">
    <property type="term" value="P:adenosine catabolic process"/>
    <property type="evidence" value="ECO:0007669"/>
    <property type="project" value="TreeGrafter"/>
</dbReference>
<evidence type="ECO:0000313" key="11">
    <source>
        <dbReference type="Proteomes" id="UP000663874"/>
    </source>
</evidence>
<evidence type="ECO:0000256" key="6">
    <source>
        <dbReference type="ARBA" id="ARBA00023080"/>
    </source>
</evidence>
<proteinExistence type="inferred from homology"/>
<dbReference type="PANTHER" id="PTHR11409:SF42">
    <property type="entry name" value="ADENOSINE DEAMINASE-LIKE PROTEIN"/>
    <property type="match status" value="1"/>
</dbReference>
<dbReference type="EMBL" id="CAJOBE010003537">
    <property type="protein sequence ID" value="CAF3886611.1"/>
    <property type="molecule type" value="Genomic_DNA"/>
</dbReference>
<evidence type="ECO:0000313" key="10">
    <source>
        <dbReference type="EMBL" id="CAF3886611.1"/>
    </source>
</evidence>
<keyword evidence="4" id="KW-0378">Hydrolase</keyword>
<evidence type="ECO:0008006" key="12">
    <source>
        <dbReference type="Google" id="ProtNLM"/>
    </source>
</evidence>
<keyword evidence="3" id="KW-0479">Metal-binding</keyword>
<evidence type="ECO:0000256" key="7">
    <source>
        <dbReference type="ARBA" id="ARBA00048787"/>
    </source>
</evidence>
<protein>
    <recommendedName>
        <fullName evidence="12">Letm1 RBD domain-containing protein</fullName>
    </recommendedName>
</protein>
<gene>
    <name evidence="10" type="ORF">FNK824_LOCUS19830</name>
</gene>
<evidence type="ECO:0000256" key="3">
    <source>
        <dbReference type="ARBA" id="ARBA00022723"/>
    </source>
</evidence>
<dbReference type="InterPro" id="IPR032466">
    <property type="entry name" value="Metal_Hydrolase"/>
</dbReference>
<dbReference type="GO" id="GO:0004000">
    <property type="term" value="F:adenosine deaminase activity"/>
    <property type="evidence" value="ECO:0007669"/>
    <property type="project" value="TreeGrafter"/>
</dbReference>
<keyword evidence="6" id="KW-0546">Nucleotide metabolism</keyword>
<comment type="similarity">
    <text evidence="2">Belongs to the metallo-dependent hydrolases superfamily. Adenosine and AMP deaminases family.</text>
</comment>
<reference evidence="10" key="1">
    <citation type="submission" date="2021-02" db="EMBL/GenBank/DDBJ databases">
        <authorList>
            <person name="Nowell W R."/>
        </authorList>
    </citation>
    <scope>NUCLEOTIDE SEQUENCE</scope>
</reference>
<name>A0A819GHZ6_9BILA</name>
<evidence type="ECO:0000256" key="4">
    <source>
        <dbReference type="ARBA" id="ARBA00022801"/>
    </source>
</evidence>
<dbReference type="AlphaFoldDB" id="A0A819GHZ6"/>
<dbReference type="InterPro" id="IPR033122">
    <property type="entry name" value="LETM1-like_RBD"/>
</dbReference>
<evidence type="ECO:0000256" key="1">
    <source>
        <dbReference type="ARBA" id="ARBA00001947"/>
    </source>
</evidence>
<organism evidence="10 11">
    <name type="scientific">Rotaria sordida</name>
    <dbReference type="NCBI Taxonomy" id="392033"/>
    <lineage>
        <taxon>Eukaryota</taxon>
        <taxon>Metazoa</taxon>
        <taxon>Spiralia</taxon>
        <taxon>Gnathifera</taxon>
        <taxon>Rotifera</taxon>
        <taxon>Eurotatoria</taxon>
        <taxon>Bdelloidea</taxon>
        <taxon>Philodinida</taxon>
        <taxon>Philodinidae</taxon>
        <taxon>Rotaria</taxon>
    </lineage>
</organism>
<dbReference type="GO" id="GO:0043022">
    <property type="term" value="F:ribosome binding"/>
    <property type="evidence" value="ECO:0007669"/>
    <property type="project" value="InterPro"/>
</dbReference>
<dbReference type="InterPro" id="IPR001365">
    <property type="entry name" value="A_deaminase_dom"/>
</dbReference>
<accession>A0A819GHZ6</accession>
<sequence length="596" mass="69251">MDDVQCFCELIPKIELHAHLNGCIRSSTFRQLLSSPTDQTRLDTLDKEFSVGDTHARMANVFEKFSLLRSCVTNLDDIRRIARETLEDFISDNVIYAELRTRPRSFQNGKIPSSSYIEAILDIMKKYEEKICSRLILSIDRTQTLEQAMETLKLAENYRTHIVGLDFSGDPNIKSFERFRPVFDLAKQINLSTTIHIGELPDKECINENNLIIDYKPTRLGHFNFRTNDQEQRVLKEQIPLELCPTSNLLTMNLLDLTEHHFDLFYKNKHPLAICTDDSGLMNCNLSSELFQVRLYEYREKFSKIDEYLFYVLGRATAIAIKPHPYYYHYGKRISSIDTNRLLLLSSTHIRSFHSSSILFHDKSTIEKTVDLLKGGALEEKIKPVSTTPTKTTVPVIPPETTVSTISTPPSDSLVVKRKSLWQRIVHELKHYYNGFKLLFIETKIAFRLLRQVLNGYTLTRRERKQFTRTAADLFRLVPFSVFIIVPFMEFTLPIFLKLFPNMLPSTFQEADKEQEKIKKQLKAKLEVAKFLQDTLEDTALKSKKKRSDDELTTQFADFMKQVTRSYLVLTIPRRNITPVTIEYKNSTAYDIVRGF</sequence>
<dbReference type="Pfam" id="PF00962">
    <property type="entry name" value="A_deaminase"/>
    <property type="match status" value="1"/>
</dbReference>
<dbReference type="SUPFAM" id="SSF51556">
    <property type="entry name" value="Metallo-dependent hydrolases"/>
    <property type="match status" value="1"/>
</dbReference>